<dbReference type="InterPro" id="IPR035548">
    <property type="entry name" value="Bem1/Scd2_SH3_1"/>
</dbReference>
<dbReference type="SMART" id="SM00326">
    <property type="entry name" value="SH3"/>
    <property type="match status" value="2"/>
</dbReference>
<evidence type="ECO:0000256" key="3">
    <source>
        <dbReference type="PROSITE-ProRule" id="PRU00192"/>
    </source>
</evidence>
<evidence type="ECO:0000259" key="5">
    <source>
        <dbReference type="PROSITE" id="PS50002"/>
    </source>
</evidence>
<dbReference type="PRINTS" id="PR00452">
    <property type="entry name" value="SH3DOMAIN"/>
</dbReference>
<feature type="compositionally biased region" description="Low complexity" evidence="4">
    <location>
        <begin position="582"/>
        <end position="591"/>
    </location>
</feature>
<dbReference type="InterPro" id="IPR000270">
    <property type="entry name" value="PB1_dom"/>
</dbReference>
<dbReference type="InterPro" id="IPR053793">
    <property type="entry name" value="PB1-like"/>
</dbReference>
<proteinExistence type="predicted"/>
<dbReference type="Pfam" id="PF00018">
    <property type="entry name" value="SH3_1"/>
    <property type="match status" value="2"/>
</dbReference>
<dbReference type="InterPro" id="IPR036028">
    <property type="entry name" value="SH3-like_dom_sf"/>
</dbReference>
<dbReference type="Gene3D" id="2.30.30.40">
    <property type="entry name" value="SH3 Domains"/>
    <property type="match status" value="2"/>
</dbReference>
<feature type="region of interest" description="Disordered" evidence="4">
    <location>
        <begin position="568"/>
        <end position="647"/>
    </location>
</feature>
<sequence length="731" mass="81039">MKVRHRPFPSRRSCLSMQLPEVPSHLSIVLYHAVLCLQLLVPLKALFPSSQLLQPNPLPCRIQLVFAHYLRRLRWLPEKYSSQKLTVMRFVQALRRSIKGDKDKGSVAPKSAVAIVPPKKVGGLPLPSLKSYSIMVCHIRHSHGSTTNLTSITENPDADARSNLQVIRALYDYEARSSQELSFSRGDFFHVIGRENDQDWYEACNPALPDARGLVPVTFFQALGRTERDSAQSDGGQLPTPTKNPDHDSGYSESPAMQTAPAVMSPTTAVPQQGHQRNSKSVGKSGAMVYGIVMYDFAAERADELEAKAGEAIIVIAQSNPEWFVAKPIGRLGGPGLIPVSFVEIRDMASDKAIANPGDAIKRAGVPKVEEWKKMAAEYKNSSITLGKFEGGGPQQPGQGIEQGMERMSIQQQQHSRQPSQNGAQAGYASQPRTSQQPQQNHVQKPASQLNAPLQARIPRYCFAEDKYWFVIEALLEDGRQWELSRYYEDFYDFQIALLTEFPAEAGNTGTQKRTLPYMPGPVNYVTDAITEGRLHNLDAYVKNMLNQPHYISRCNLVRQFFAPREGDYEIDPNDNEEEYRLSQASQLSSAESPAGGSQNNLNGSAYGLSAAPAHQMGPGSPDIQRQPSSLSQPSQTSLGNGMQPQAQPASAMKIKMYFNGDLIAIRVPTDISFQALYEKICDRLKVPAGQEVQLFYKDEPTGDKPSMLSDNDLDYALQRNEKLLLYVEAV</sequence>
<feature type="region of interest" description="Disordered" evidence="4">
    <location>
        <begin position="228"/>
        <end position="258"/>
    </location>
</feature>
<feature type="compositionally biased region" description="Polar residues" evidence="4">
    <location>
        <begin position="265"/>
        <end position="282"/>
    </location>
</feature>
<dbReference type="GO" id="GO:0060090">
    <property type="term" value="F:molecular adaptor activity"/>
    <property type="evidence" value="ECO:0007669"/>
    <property type="project" value="UniProtKB-ARBA"/>
</dbReference>
<dbReference type="InterPro" id="IPR035550">
    <property type="entry name" value="Bem1/Scd2_PX"/>
</dbReference>
<dbReference type="GO" id="GO:0042554">
    <property type="term" value="P:superoxide anion generation"/>
    <property type="evidence" value="ECO:0007669"/>
    <property type="project" value="TreeGrafter"/>
</dbReference>
<feature type="compositionally biased region" description="Polar residues" evidence="4">
    <location>
        <begin position="431"/>
        <end position="450"/>
    </location>
</feature>
<evidence type="ECO:0000256" key="4">
    <source>
        <dbReference type="SAM" id="MobiDB-lite"/>
    </source>
</evidence>
<dbReference type="InterPro" id="IPR001452">
    <property type="entry name" value="SH3_domain"/>
</dbReference>
<dbReference type="EMBL" id="JAAOAR010000154">
    <property type="protein sequence ID" value="KAF5599391.1"/>
    <property type="molecule type" value="Genomic_DNA"/>
</dbReference>
<feature type="domain" description="PB1" evidence="7">
    <location>
        <begin position="652"/>
        <end position="731"/>
    </location>
</feature>
<reference evidence="8 9" key="1">
    <citation type="submission" date="2020-05" db="EMBL/GenBank/DDBJ databases">
        <title>Identification and distribution of gene clusters putatively required for synthesis of sphingolipid metabolism inhibitors in phylogenetically diverse species of the filamentous fungus Fusarium.</title>
        <authorList>
            <person name="Kim H.-S."/>
            <person name="Busman M."/>
            <person name="Brown D.W."/>
            <person name="Divon H."/>
            <person name="Uhlig S."/>
            <person name="Proctor R.H."/>
        </authorList>
    </citation>
    <scope>NUCLEOTIDE SEQUENCE [LARGE SCALE GENOMIC DNA]</scope>
    <source>
        <strain evidence="8 9">NRRL 25211</strain>
    </source>
</reference>
<dbReference type="PROSITE" id="PS51745">
    <property type="entry name" value="PB1"/>
    <property type="match status" value="1"/>
</dbReference>
<dbReference type="Gene3D" id="3.10.20.90">
    <property type="entry name" value="Phosphatidylinositol 3-kinase Catalytic Subunit, Chain A, domain 1"/>
    <property type="match status" value="1"/>
</dbReference>
<protein>
    <submittedName>
        <fullName evidence="8">Bud emergence 1</fullName>
    </submittedName>
</protein>
<dbReference type="Gene3D" id="3.30.1520.10">
    <property type="entry name" value="Phox-like domain"/>
    <property type="match status" value="1"/>
</dbReference>
<evidence type="ECO:0000256" key="2">
    <source>
        <dbReference type="ARBA" id="ARBA00022737"/>
    </source>
</evidence>
<feature type="compositionally biased region" description="Polar residues" evidence="4">
    <location>
        <begin position="232"/>
        <end position="243"/>
    </location>
</feature>
<dbReference type="GO" id="GO:1902494">
    <property type="term" value="C:catalytic complex"/>
    <property type="evidence" value="ECO:0007669"/>
    <property type="project" value="UniProtKB-ARBA"/>
</dbReference>
<evidence type="ECO:0000259" key="6">
    <source>
        <dbReference type="PROSITE" id="PS50195"/>
    </source>
</evidence>
<keyword evidence="2" id="KW-0677">Repeat</keyword>
<dbReference type="FunFam" id="3.30.1520.10:FF:000041">
    <property type="entry name" value="Protein kinase activator Bem1"/>
    <property type="match status" value="1"/>
</dbReference>
<keyword evidence="9" id="KW-1185">Reference proteome</keyword>
<feature type="compositionally biased region" description="Low complexity" evidence="4">
    <location>
        <begin position="625"/>
        <end position="639"/>
    </location>
</feature>
<dbReference type="PANTHER" id="PTHR15706:SF2">
    <property type="entry name" value="SH3 AND PX DOMAIN-CONTAINING PROTEIN 2A"/>
    <property type="match status" value="1"/>
</dbReference>
<gene>
    <name evidence="8" type="ORF">FPANT_3443</name>
</gene>
<dbReference type="GO" id="GO:0030427">
    <property type="term" value="C:site of polarized growth"/>
    <property type="evidence" value="ECO:0007669"/>
    <property type="project" value="UniProtKB-ARBA"/>
</dbReference>
<evidence type="ECO:0000256" key="1">
    <source>
        <dbReference type="ARBA" id="ARBA00022443"/>
    </source>
</evidence>
<accession>A0A8H5PNH3</accession>
<feature type="region of interest" description="Disordered" evidence="4">
    <location>
        <begin position="386"/>
        <end position="450"/>
    </location>
</feature>
<dbReference type="PROSITE" id="PS50195">
    <property type="entry name" value="PX"/>
    <property type="match status" value="1"/>
</dbReference>
<evidence type="ECO:0000313" key="8">
    <source>
        <dbReference type="EMBL" id="KAF5599391.1"/>
    </source>
</evidence>
<dbReference type="PROSITE" id="PS50002">
    <property type="entry name" value="SH3"/>
    <property type="match status" value="2"/>
</dbReference>
<feature type="region of interest" description="Disordered" evidence="4">
    <location>
        <begin position="263"/>
        <end position="282"/>
    </location>
</feature>
<feature type="compositionally biased region" description="Acidic residues" evidence="4">
    <location>
        <begin position="569"/>
        <end position="578"/>
    </location>
</feature>
<feature type="domain" description="SH3" evidence="5">
    <location>
        <begin position="286"/>
        <end position="348"/>
    </location>
</feature>
<dbReference type="FunFam" id="2.30.30.40:FF:000093">
    <property type="entry name" value="Protein kinase activator Bem1"/>
    <property type="match status" value="1"/>
</dbReference>
<feature type="domain" description="SH3" evidence="5">
    <location>
        <begin position="162"/>
        <end position="225"/>
    </location>
</feature>
<dbReference type="InterPro" id="IPR036871">
    <property type="entry name" value="PX_dom_sf"/>
</dbReference>
<dbReference type="SUPFAM" id="SSF64268">
    <property type="entry name" value="PX domain"/>
    <property type="match status" value="1"/>
</dbReference>
<dbReference type="CDD" id="cd06890">
    <property type="entry name" value="PX_Bem1p"/>
    <property type="match status" value="1"/>
</dbReference>
<dbReference type="SUPFAM" id="SSF54277">
    <property type="entry name" value="CAD &amp; PB1 domains"/>
    <property type="match status" value="1"/>
</dbReference>
<name>A0A8H5PNH3_9HYPO</name>
<dbReference type="PANTHER" id="PTHR15706">
    <property type="entry name" value="SH3 MULTIPLE DOMAIN"/>
    <property type="match status" value="1"/>
</dbReference>
<dbReference type="InterPro" id="IPR051228">
    <property type="entry name" value="NADPH_Oxidase/PX-Domain"/>
</dbReference>
<evidence type="ECO:0000313" key="9">
    <source>
        <dbReference type="Proteomes" id="UP000544095"/>
    </source>
</evidence>
<dbReference type="Pfam" id="PF00787">
    <property type="entry name" value="PX"/>
    <property type="match status" value="1"/>
</dbReference>
<organism evidence="8 9">
    <name type="scientific">Fusarium pseudoanthophilum</name>
    <dbReference type="NCBI Taxonomy" id="48495"/>
    <lineage>
        <taxon>Eukaryota</taxon>
        <taxon>Fungi</taxon>
        <taxon>Dikarya</taxon>
        <taxon>Ascomycota</taxon>
        <taxon>Pezizomycotina</taxon>
        <taxon>Sordariomycetes</taxon>
        <taxon>Hypocreomycetidae</taxon>
        <taxon>Hypocreales</taxon>
        <taxon>Nectriaceae</taxon>
        <taxon>Fusarium</taxon>
        <taxon>Fusarium fujikuroi species complex</taxon>
    </lineage>
</organism>
<feature type="compositionally biased region" description="Low complexity" evidence="4">
    <location>
        <begin position="396"/>
        <end position="421"/>
    </location>
</feature>
<dbReference type="GO" id="GO:0051130">
    <property type="term" value="P:positive regulation of cellular component organization"/>
    <property type="evidence" value="ECO:0007669"/>
    <property type="project" value="UniProtKB-ARBA"/>
</dbReference>
<dbReference type="InterPro" id="IPR035549">
    <property type="entry name" value="Bem1/Scd2_SH3_2"/>
</dbReference>
<dbReference type="InterPro" id="IPR001683">
    <property type="entry name" value="PX_dom"/>
</dbReference>
<dbReference type="CDD" id="cd05992">
    <property type="entry name" value="PB1"/>
    <property type="match status" value="1"/>
</dbReference>
<dbReference type="FunFam" id="3.10.20.90:FF:000250">
    <property type="entry name" value="Protein kinase activator Bem1"/>
    <property type="match status" value="1"/>
</dbReference>
<feature type="domain" description="PX" evidence="6">
    <location>
        <begin position="448"/>
        <end position="569"/>
    </location>
</feature>
<dbReference type="SMART" id="SM00666">
    <property type="entry name" value="PB1"/>
    <property type="match status" value="1"/>
</dbReference>
<dbReference type="CDD" id="cd11879">
    <property type="entry name" value="SH3_Bem1p_2"/>
    <property type="match status" value="1"/>
</dbReference>
<dbReference type="CDD" id="cd11878">
    <property type="entry name" value="SH3_Bem1p_1"/>
    <property type="match status" value="1"/>
</dbReference>
<evidence type="ECO:0000259" key="7">
    <source>
        <dbReference type="PROSITE" id="PS51745"/>
    </source>
</evidence>
<dbReference type="GO" id="GO:0005938">
    <property type="term" value="C:cell cortex"/>
    <property type="evidence" value="ECO:0007669"/>
    <property type="project" value="UniProtKB-ARBA"/>
</dbReference>
<dbReference type="SMART" id="SM00312">
    <property type="entry name" value="PX"/>
    <property type="match status" value="1"/>
</dbReference>
<dbReference type="GO" id="GO:0016176">
    <property type="term" value="F:superoxide-generating NADPH oxidase activator activity"/>
    <property type="evidence" value="ECO:0007669"/>
    <property type="project" value="TreeGrafter"/>
</dbReference>
<dbReference type="Pfam" id="PF00564">
    <property type="entry name" value="PB1"/>
    <property type="match status" value="1"/>
</dbReference>
<dbReference type="Proteomes" id="UP000544095">
    <property type="component" value="Unassembled WGS sequence"/>
</dbReference>
<dbReference type="SUPFAM" id="SSF50044">
    <property type="entry name" value="SH3-domain"/>
    <property type="match status" value="2"/>
</dbReference>
<keyword evidence="1 3" id="KW-0728">SH3 domain</keyword>
<comment type="caution">
    <text evidence="8">The sequence shown here is derived from an EMBL/GenBank/DDBJ whole genome shotgun (WGS) entry which is preliminary data.</text>
</comment>
<dbReference type="AlphaFoldDB" id="A0A8H5PNH3"/>
<dbReference type="GO" id="GO:0035091">
    <property type="term" value="F:phosphatidylinositol binding"/>
    <property type="evidence" value="ECO:0007669"/>
    <property type="project" value="InterPro"/>
</dbReference>